<comment type="similarity">
    <text evidence="3 15">Belongs to the peptidase S11 family.</text>
</comment>
<keyword evidence="18" id="KW-1185">Reference proteome</keyword>
<dbReference type="EC" id="3.4.16.4" evidence="4"/>
<evidence type="ECO:0000256" key="7">
    <source>
        <dbReference type="ARBA" id="ARBA00022729"/>
    </source>
</evidence>
<feature type="active site" evidence="13">
    <location>
        <position position="132"/>
    </location>
</feature>
<evidence type="ECO:0000256" key="3">
    <source>
        <dbReference type="ARBA" id="ARBA00007164"/>
    </source>
</evidence>
<dbReference type="Gene3D" id="3.40.710.10">
    <property type="entry name" value="DD-peptidase/beta-lactamase superfamily"/>
    <property type="match status" value="1"/>
</dbReference>
<evidence type="ECO:0000256" key="2">
    <source>
        <dbReference type="ARBA" id="ARBA00004752"/>
    </source>
</evidence>
<evidence type="ECO:0000256" key="6">
    <source>
        <dbReference type="ARBA" id="ARBA00022670"/>
    </source>
</evidence>
<evidence type="ECO:0000259" key="16">
    <source>
        <dbReference type="SMART" id="SM00936"/>
    </source>
</evidence>
<evidence type="ECO:0000256" key="5">
    <source>
        <dbReference type="ARBA" id="ARBA00022645"/>
    </source>
</evidence>
<comment type="catalytic activity">
    <reaction evidence="12">
        <text>Preferential cleavage: (Ac)2-L-Lys-D-Ala-|-D-Ala. Also transpeptidation of peptidyl-alanyl moieties that are N-acyl substituents of D-alanine.</text>
        <dbReference type="EC" id="3.4.16.4"/>
    </reaction>
</comment>
<dbReference type="SMART" id="SM00936">
    <property type="entry name" value="PBP5_C"/>
    <property type="match status" value="1"/>
</dbReference>
<dbReference type="STRING" id="1073423.SAMN04488700_0692"/>
<feature type="binding site" evidence="14">
    <location>
        <position position="257"/>
    </location>
    <ligand>
        <name>substrate</name>
    </ligand>
</feature>
<sequence>MKKTMKFGLLMTITLLIGTFLPVDSLTASVSAAEVTPKIEAEAAFILEPSTGKILMNQNGDKKLGIASMTKMISEYLIFEAVEKGTIKWDQVVPISDYAQQLSQNNSLSNVPMRQDETYTFRELYQAMAIYSANAATIAMAETIAGSESEFVDMMREKVESWGIKDYELYNSTGLSNSDLMGNIYPGSDEKSENAMSARSIAIVGQNLLNSYPEVLETTSIPKMTFKEGTSDAIDMDNWNWMLKGLVSERANVDGLKTGTTDFAGATFTGTAEENGMRIITVIMNATDGQEDLQKRFKETDKMMDWAFSNWEKVQVYKKNDNLDSVKPLEVEKGKTDSLKVAVASDVSLLTRVNTDLKDKDVLFTAKKNLMNDAGKVEAPIKKDAKIGTAEILLKNDDLGYIDGGKGAKVDVIAAQKVEKANVFVLAGRWIKVFVSDLF</sequence>
<feature type="active site" description="Acyl-ester intermediate" evidence="13">
    <location>
        <position position="68"/>
    </location>
</feature>
<dbReference type="InterPro" id="IPR012338">
    <property type="entry name" value="Beta-lactam/transpept-like"/>
</dbReference>
<keyword evidence="5 17" id="KW-0121">Carboxypeptidase</keyword>
<name>A0A1X7MT36_9LACT</name>
<proteinExistence type="inferred from homology"/>
<dbReference type="GO" id="GO:0008360">
    <property type="term" value="P:regulation of cell shape"/>
    <property type="evidence" value="ECO:0007669"/>
    <property type="project" value="UniProtKB-KW"/>
</dbReference>
<accession>A0A1X7MT36</accession>
<feature type="active site" description="Proton acceptor" evidence="13">
    <location>
        <position position="71"/>
    </location>
</feature>
<keyword evidence="8" id="KW-0378">Hydrolase</keyword>
<dbReference type="InterPro" id="IPR037167">
    <property type="entry name" value="Peptidase_S11_C_sf"/>
</dbReference>
<dbReference type="UniPathway" id="UPA00219"/>
<reference evidence="17 18" key="1">
    <citation type="submission" date="2017-04" db="EMBL/GenBank/DDBJ databases">
        <authorList>
            <person name="Afonso C.L."/>
            <person name="Miller P.J."/>
            <person name="Scott M.A."/>
            <person name="Spackman E."/>
            <person name="Goraichik I."/>
            <person name="Dimitrov K.M."/>
            <person name="Suarez D.L."/>
            <person name="Swayne D.E."/>
        </authorList>
    </citation>
    <scope>NUCLEOTIDE SEQUENCE [LARGE SCALE GENOMIC DNA]</scope>
    <source>
        <strain evidence="17 18">LMG26642</strain>
    </source>
</reference>
<evidence type="ECO:0000256" key="1">
    <source>
        <dbReference type="ARBA" id="ARBA00003217"/>
    </source>
</evidence>
<organism evidence="17 18">
    <name type="scientific">Carnobacterium iners</name>
    <dbReference type="NCBI Taxonomy" id="1073423"/>
    <lineage>
        <taxon>Bacteria</taxon>
        <taxon>Bacillati</taxon>
        <taxon>Bacillota</taxon>
        <taxon>Bacilli</taxon>
        <taxon>Lactobacillales</taxon>
        <taxon>Carnobacteriaceae</taxon>
        <taxon>Carnobacterium</taxon>
    </lineage>
</organism>
<evidence type="ECO:0000256" key="9">
    <source>
        <dbReference type="ARBA" id="ARBA00022960"/>
    </source>
</evidence>
<dbReference type="Pfam" id="PF07943">
    <property type="entry name" value="PBP5_C"/>
    <property type="match status" value="1"/>
</dbReference>
<dbReference type="InterPro" id="IPR015956">
    <property type="entry name" value="Peniciliin-bd_prot_C_sf"/>
</dbReference>
<keyword evidence="9" id="KW-0133">Cell shape</keyword>
<dbReference type="GO" id="GO:0071555">
    <property type="term" value="P:cell wall organization"/>
    <property type="evidence" value="ECO:0007669"/>
    <property type="project" value="UniProtKB-KW"/>
</dbReference>
<comment type="pathway">
    <text evidence="2">Cell wall biogenesis; peptidoglycan biosynthesis.</text>
</comment>
<dbReference type="Pfam" id="PF00768">
    <property type="entry name" value="Peptidase_S11"/>
    <property type="match status" value="1"/>
</dbReference>
<feature type="domain" description="Peptidase S11 D-Ala-D-Ala carboxypeptidase A C-terminal" evidence="16">
    <location>
        <begin position="311"/>
        <end position="420"/>
    </location>
</feature>
<dbReference type="SUPFAM" id="SSF56601">
    <property type="entry name" value="beta-lactamase/transpeptidase-like"/>
    <property type="match status" value="1"/>
</dbReference>
<dbReference type="PANTHER" id="PTHR21581:SF11">
    <property type="entry name" value="D-ALANYL-D-ALANINE CARBOXYPEPTIDASE DACA"/>
    <property type="match status" value="1"/>
</dbReference>
<dbReference type="GO" id="GO:0009002">
    <property type="term" value="F:serine-type D-Ala-D-Ala carboxypeptidase activity"/>
    <property type="evidence" value="ECO:0007669"/>
    <property type="project" value="UniProtKB-EC"/>
</dbReference>
<evidence type="ECO:0000256" key="13">
    <source>
        <dbReference type="PIRSR" id="PIRSR618044-1"/>
    </source>
</evidence>
<evidence type="ECO:0000256" key="4">
    <source>
        <dbReference type="ARBA" id="ARBA00012448"/>
    </source>
</evidence>
<evidence type="ECO:0000313" key="17">
    <source>
        <dbReference type="EMBL" id="SMH27508.1"/>
    </source>
</evidence>
<dbReference type="PANTHER" id="PTHR21581">
    <property type="entry name" value="D-ALANYL-D-ALANINE CARBOXYPEPTIDASE"/>
    <property type="match status" value="1"/>
</dbReference>
<keyword evidence="7" id="KW-0732">Signal</keyword>
<dbReference type="GO" id="GO:0006508">
    <property type="term" value="P:proteolysis"/>
    <property type="evidence" value="ECO:0007669"/>
    <property type="project" value="UniProtKB-KW"/>
</dbReference>
<dbReference type="OrthoDB" id="9791132at2"/>
<dbReference type="GO" id="GO:0009252">
    <property type="term" value="P:peptidoglycan biosynthetic process"/>
    <property type="evidence" value="ECO:0007669"/>
    <property type="project" value="UniProtKB-UniPathway"/>
</dbReference>
<evidence type="ECO:0000256" key="11">
    <source>
        <dbReference type="ARBA" id="ARBA00023316"/>
    </source>
</evidence>
<dbReference type="Proteomes" id="UP000193435">
    <property type="component" value="Unassembled WGS sequence"/>
</dbReference>
<keyword evidence="11" id="KW-0961">Cell wall biogenesis/degradation</keyword>
<dbReference type="RefSeq" id="WP_085558959.1">
    <property type="nucleotide sequence ID" value="NZ_FOAH01000010.1"/>
</dbReference>
<evidence type="ECO:0000256" key="15">
    <source>
        <dbReference type="RuleBase" id="RU004016"/>
    </source>
</evidence>
<keyword evidence="6" id="KW-0645">Protease</keyword>
<evidence type="ECO:0000256" key="14">
    <source>
        <dbReference type="PIRSR" id="PIRSR618044-2"/>
    </source>
</evidence>
<keyword evidence="10" id="KW-0573">Peptidoglycan synthesis</keyword>
<dbReference type="PRINTS" id="PR00725">
    <property type="entry name" value="DADACBPTASE1"/>
</dbReference>
<evidence type="ECO:0000313" key="18">
    <source>
        <dbReference type="Proteomes" id="UP000193435"/>
    </source>
</evidence>
<dbReference type="SUPFAM" id="SSF69189">
    <property type="entry name" value="Penicillin-binding protein associated domain"/>
    <property type="match status" value="1"/>
</dbReference>
<evidence type="ECO:0000256" key="8">
    <source>
        <dbReference type="ARBA" id="ARBA00022801"/>
    </source>
</evidence>
<evidence type="ECO:0000256" key="10">
    <source>
        <dbReference type="ARBA" id="ARBA00022984"/>
    </source>
</evidence>
<evidence type="ECO:0000256" key="12">
    <source>
        <dbReference type="ARBA" id="ARBA00034000"/>
    </source>
</evidence>
<dbReference type="Gene3D" id="2.60.410.10">
    <property type="entry name" value="D-Ala-D-Ala carboxypeptidase, C-terminal domain"/>
    <property type="match status" value="1"/>
</dbReference>
<dbReference type="InterPro" id="IPR012907">
    <property type="entry name" value="Peptidase_S11_C"/>
</dbReference>
<dbReference type="AlphaFoldDB" id="A0A1X7MT36"/>
<comment type="function">
    <text evidence="1">Removes C-terminal D-alanyl residues from sugar-peptide cell wall precursors.</text>
</comment>
<dbReference type="InterPro" id="IPR018044">
    <property type="entry name" value="Peptidase_S11"/>
</dbReference>
<gene>
    <name evidence="17" type="ORF">SAMN04488700_0692</name>
</gene>
<dbReference type="EMBL" id="FXBJ01000002">
    <property type="protein sequence ID" value="SMH27508.1"/>
    <property type="molecule type" value="Genomic_DNA"/>
</dbReference>
<protein>
    <recommendedName>
        <fullName evidence="4">serine-type D-Ala-D-Ala carboxypeptidase</fullName>
        <ecNumber evidence="4">3.4.16.4</ecNumber>
    </recommendedName>
</protein>
<dbReference type="InterPro" id="IPR001967">
    <property type="entry name" value="Peptidase_S11_N"/>
</dbReference>